<feature type="domain" description="Ig-like" evidence="6">
    <location>
        <begin position="222"/>
        <end position="302"/>
    </location>
</feature>
<dbReference type="SMART" id="SM00408">
    <property type="entry name" value="IGc2"/>
    <property type="match status" value="1"/>
</dbReference>
<evidence type="ECO:0000256" key="1">
    <source>
        <dbReference type="ARBA" id="ARBA00004167"/>
    </source>
</evidence>
<evidence type="ECO:0000256" key="4">
    <source>
        <dbReference type="SAM" id="MobiDB-lite"/>
    </source>
</evidence>
<dbReference type="EMBL" id="CADEAL010000136">
    <property type="protein sequence ID" value="CAB1415073.1"/>
    <property type="molecule type" value="Genomic_DNA"/>
</dbReference>
<accession>A0A9N7TN64</accession>
<dbReference type="GO" id="GO:0016020">
    <property type="term" value="C:membrane"/>
    <property type="evidence" value="ECO:0007669"/>
    <property type="project" value="UniProtKB-SubCell"/>
</dbReference>
<evidence type="ECO:0000256" key="5">
    <source>
        <dbReference type="SAM" id="Phobius"/>
    </source>
</evidence>
<dbReference type="Pfam" id="PF08205">
    <property type="entry name" value="C2-set_2"/>
    <property type="match status" value="1"/>
</dbReference>
<comment type="caution">
    <text evidence="7">The sequence shown here is derived from an EMBL/GenBank/DDBJ whole genome shotgun (WGS) entry which is preliminary data.</text>
</comment>
<evidence type="ECO:0000259" key="6">
    <source>
        <dbReference type="PROSITE" id="PS50835"/>
    </source>
</evidence>
<dbReference type="Proteomes" id="UP001153269">
    <property type="component" value="Unassembled WGS sequence"/>
</dbReference>
<dbReference type="InterPro" id="IPR003599">
    <property type="entry name" value="Ig_sub"/>
</dbReference>
<feature type="region of interest" description="Disordered" evidence="4">
    <location>
        <begin position="373"/>
        <end position="400"/>
    </location>
</feature>
<name>A0A9N7TN64_PLEPL</name>
<keyword evidence="3" id="KW-1015">Disulfide bond</keyword>
<organism evidence="7 8">
    <name type="scientific">Pleuronectes platessa</name>
    <name type="common">European plaice</name>
    <dbReference type="NCBI Taxonomy" id="8262"/>
    <lineage>
        <taxon>Eukaryota</taxon>
        <taxon>Metazoa</taxon>
        <taxon>Chordata</taxon>
        <taxon>Craniata</taxon>
        <taxon>Vertebrata</taxon>
        <taxon>Euteleostomi</taxon>
        <taxon>Actinopterygii</taxon>
        <taxon>Neopterygii</taxon>
        <taxon>Teleostei</taxon>
        <taxon>Neoteleostei</taxon>
        <taxon>Acanthomorphata</taxon>
        <taxon>Carangaria</taxon>
        <taxon>Pleuronectiformes</taxon>
        <taxon>Pleuronectoidei</taxon>
        <taxon>Pleuronectidae</taxon>
        <taxon>Pleuronectes</taxon>
    </lineage>
</organism>
<keyword evidence="5" id="KW-0812">Transmembrane</keyword>
<evidence type="ECO:0000256" key="3">
    <source>
        <dbReference type="ARBA" id="ARBA00023157"/>
    </source>
</evidence>
<proteinExistence type="predicted"/>
<keyword evidence="8" id="KW-1185">Reference proteome</keyword>
<dbReference type="InterPro" id="IPR007110">
    <property type="entry name" value="Ig-like_dom"/>
</dbReference>
<reference evidence="7" key="1">
    <citation type="submission" date="2020-03" db="EMBL/GenBank/DDBJ databases">
        <authorList>
            <person name="Weist P."/>
        </authorList>
    </citation>
    <scope>NUCLEOTIDE SEQUENCE</scope>
</reference>
<comment type="subcellular location">
    <subcellularLocation>
        <location evidence="1">Membrane</location>
        <topology evidence="1">Single-pass membrane protein</topology>
    </subcellularLocation>
</comment>
<dbReference type="PANTHER" id="PTHR46484">
    <property type="entry name" value="SI:CH211-171H4.5-RELATED"/>
    <property type="match status" value="1"/>
</dbReference>
<keyword evidence="2 5" id="KW-0472">Membrane</keyword>
<evidence type="ECO:0000313" key="7">
    <source>
        <dbReference type="EMBL" id="CAB1415073.1"/>
    </source>
</evidence>
<dbReference type="InterPro" id="IPR036179">
    <property type="entry name" value="Ig-like_dom_sf"/>
</dbReference>
<dbReference type="InterPro" id="IPR013783">
    <property type="entry name" value="Ig-like_fold"/>
</dbReference>
<dbReference type="SUPFAM" id="SSF48726">
    <property type="entry name" value="Immunoglobulin"/>
    <property type="match status" value="2"/>
</dbReference>
<feature type="domain" description="Ig-like" evidence="6">
    <location>
        <begin position="120"/>
        <end position="217"/>
    </location>
</feature>
<evidence type="ECO:0000313" key="8">
    <source>
        <dbReference type="Proteomes" id="UP001153269"/>
    </source>
</evidence>
<dbReference type="AlphaFoldDB" id="A0A9N7TN64"/>
<keyword evidence="5" id="KW-1133">Transmembrane helix</keyword>
<dbReference type="Gene3D" id="2.60.40.10">
    <property type="entry name" value="Immunoglobulins"/>
    <property type="match status" value="2"/>
</dbReference>
<evidence type="ECO:0000256" key="2">
    <source>
        <dbReference type="ARBA" id="ARBA00023136"/>
    </source>
</evidence>
<protein>
    <recommendedName>
        <fullName evidence="6">Ig-like domain-containing protein</fullName>
    </recommendedName>
</protein>
<dbReference type="SMART" id="SM00409">
    <property type="entry name" value="IG"/>
    <property type="match status" value="2"/>
</dbReference>
<dbReference type="InterPro" id="IPR003598">
    <property type="entry name" value="Ig_sub2"/>
</dbReference>
<dbReference type="PANTHER" id="PTHR46484:SF8">
    <property type="entry name" value="B-CELL RECEPTOR CD22-LIKE-RELATED"/>
    <property type="match status" value="1"/>
</dbReference>
<dbReference type="Pfam" id="PF13895">
    <property type="entry name" value="Ig_2"/>
    <property type="match status" value="1"/>
</dbReference>
<feature type="transmembrane region" description="Helical" evidence="5">
    <location>
        <begin position="320"/>
        <end position="342"/>
    </location>
</feature>
<gene>
    <name evidence="7" type="ORF">PLEPLA_LOCUS2786</name>
</gene>
<sequence>MCYFHTVFSVWLPDRQHGGRPDDWDTWTMDDSKRTHRAAHHHSTAEMGVCVTEVGLLLAVMQGVFSKTWVLTAPLRIVSITNSCVTVPCHFETVQGEIIGDLTKKNCTTVMSIQTEPSPPQLSAVGQASEGGQARLQCEAPVSCSLLPPSLTWSPRDASSQEVSHLQQSTDGSVIMTSTLTFMASADHHNQSILCSASYPLANGGRSSSAATSRSLSILYAPRFTRAAISPSGPVLEGETVMLTCSSDANPPVTRFTWFRDERGKIRAIAPGQTLDLQVSLSDRGAYLCQAQSPRGSQRSTSVFLEVGATQAAGHSDGLVMPYIVCGVVSVLYILTVLVDLYKYHSLSRRLKKIELKGEHTLTDLKSNRVNSDYDQLQLKPKSPPEVPEYENSVSRQVTA</sequence>
<dbReference type="PROSITE" id="PS50835">
    <property type="entry name" value="IG_LIKE"/>
    <property type="match status" value="2"/>
</dbReference>
<dbReference type="InterPro" id="IPR013162">
    <property type="entry name" value="CD80_C2-set"/>
</dbReference>